<gene>
    <name evidence="3" type="ORF">COEREDRAFT_85047</name>
</gene>
<name>A0A2G5BHR9_COERN</name>
<evidence type="ECO:0000256" key="1">
    <source>
        <dbReference type="SAM" id="MobiDB-lite"/>
    </source>
</evidence>
<dbReference type="AlphaFoldDB" id="A0A2G5BHR9"/>
<feature type="region of interest" description="Disordered" evidence="1">
    <location>
        <begin position="73"/>
        <end position="92"/>
    </location>
</feature>
<evidence type="ECO:0000256" key="2">
    <source>
        <dbReference type="SAM" id="SignalP"/>
    </source>
</evidence>
<dbReference type="OrthoDB" id="5584344at2759"/>
<sequence length="150" mass="16498">MQMLRLLAFIAMALAAAVHLAFAADQQQEHFVPLQSLKLTQSEARSQMEQLSRQFVDALYDLRADSENRASFVSNQARANGGNDNTSNNEDDTTAKLINKAARAFRPIVKEFASVVYDVLPIGPARELIKATADSVDSLVPLILKYALGF</sequence>
<evidence type="ECO:0000313" key="4">
    <source>
        <dbReference type="Proteomes" id="UP000242474"/>
    </source>
</evidence>
<evidence type="ECO:0000313" key="3">
    <source>
        <dbReference type="EMBL" id="PIA18568.1"/>
    </source>
</evidence>
<organism evidence="3 4">
    <name type="scientific">Coemansia reversa (strain ATCC 12441 / NRRL 1564)</name>
    <dbReference type="NCBI Taxonomy" id="763665"/>
    <lineage>
        <taxon>Eukaryota</taxon>
        <taxon>Fungi</taxon>
        <taxon>Fungi incertae sedis</taxon>
        <taxon>Zoopagomycota</taxon>
        <taxon>Kickxellomycotina</taxon>
        <taxon>Kickxellomycetes</taxon>
        <taxon>Kickxellales</taxon>
        <taxon>Kickxellaceae</taxon>
        <taxon>Coemansia</taxon>
    </lineage>
</organism>
<accession>A0A2G5BHR9</accession>
<dbReference type="Proteomes" id="UP000242474">
    <property type="component" value="Unassembled WGS sequence"/>
</dbReference>
<protein>
    <submittedName>
        <fullName evidence="3">Uncharacterized protein</fullName>
    </submittedName>
</protein>
<dbReference type="EMBL" id="KZ303489">
    <property type="protein sequence ID" value="PIA18568.1"/>
    <property type="molecule type" value="Genomic_DNA"/>
</dbReference>
<feature type="signal peptide" evidence="2">
    <location>
        <begin position="1"/>
        <end position="23"/>
    </location>
</feature>
<keyword evidence="2" id="KW-0732">Signal</keyword>
<keyword evidence="4" id="KW-1185">Reference proteome</keyword>
<proteinExistence type="predicted"/>
<feature type="chain" id="PRO_5013834938" evidence="2">
    <location>
        <begin position="24"/>
        <end position="150"/>
    </location>
</feature>
<reference evidence="3 4" key="1">
    <citation type="journal article" date="2015" name="Genome Biol. Evol.">
        <title>Phylogenomic analyses indicate that early fungi evolved digesting cell walls of algal ancestors of land plants.</title>
        <authorList>
            <person name="Chang Y."/>
            <person name="Wang S."/>
            <person name="Sekimoto S."/>
            <person name="Aerts A.L."/>
            <person name="Choi C."/>
            <person name="Clum A."/>
            <person name="LaButti K.M."/>
            <person name="Lindquist E.A."/>
            <person name="Yee Ngan C."/>
            <person name="Ohm R.A."/>
            <person name="Salamov A.A."/>
            <person name="Grigoriev I.V."/>
            <person name="Spatafora J.W."/>
            <person name="Berbee M.L."/>
        </authorList>
    </citation>
    <scope>NUCLEOTIDE SEQUENCE [LARGE SCALE GENOMIC DNA]</scope>
    <source>
        <strain evidence="3 4">NRRL 1564</strain>
    </source>
</reference>